<organism evidence="8 9">
    <name type="scientific">Laodelphax striatellus</name>
    <name type="common">Small brown planthopper</name>
    <name type="synonym">Delphax striatella</name>
    <dbReference type="NCBI Taxonomy" id="195883"/>
    <lineage>
        <taxon>Eukaryota</taxon>
        <taxon>Metazoa</taxon>
        <taxon>Ecdysozoa</taxon>
        <taxon>Arthropoda</taxon>
        <taxon>Hexapoda</taxon>
        <taxon>Insecta</taxon>
        <taxon>Pterygota</taxon>
        <taxon>Neoptera</taxon>
        <taxon>Paraneoptera</taxon>
        <taxon>Hemiptera</taxon>
        <taxon>Auchenorrhyncha</taxon>
        <taxon>Fulgoroidea</taxon>
        <taxon>Delphacidae</taxon>
        <taxon>Criomorphinae</taxon>
        <taxon>Laodelphax</taxon>
    </lineage>
</organism>
<dbReference type="InterPro" id="IPR013632">
    <property type="entry name" value="Rad51_C"/>
</dbReference>
<dbReference type="GO" id="GO:0005524">
    <property type="term" value="F:ATP binding"/>
    <property type="evidence" value="ECO:0007669"/>
    <property type="project" value="UniProtKB-KW"/>
</dbReference>
<dbReference type="InterPro" id="IPR016467">
    <property type="entry name" value="DNA_recomb/repair_RecA-like"/>
</dbReference>
<dbReference type="GO" id="GO:0000400">
    <property type="term" value="F:four-way junction DNA binding"/>
    <property type="evidence" value="ECO:0007669"/>
    <property type="project" value="TreeGrafter"/>
</dbReference>
<dbReference type="EMBL" id="QKKF02006307">
    <property type="protein sequence ID" value="RZF46458.1"/>
    <property type="molecule type" value="Genomic_DNA"/>
</dbReference>
<dbReference type="PANTHER" id="PTHR46487">
    <property type="entry name" value="DNA REPAIR PROTEIN XRCC3"/>
    <property type="match status" value="1"/>
</dbReference>
<keyword evidence="2" id="KW-0547">Nucleotide-binding</keyword>
<comment type="caution">
    <text evidence="8">The sequence shown here is derived from an EMBL/GenBank/DDBJ whole genome shotgun (WGS) entry which is preliminary data.</text>
</comment>
<dbReference type="GO" id="GO:0140664">
    <property type="term" value="F:ATP-dependent DNA damage sensor activity"/>
    <property type="evidence" value="ECO:0007669"/>
    <property type="project" value="InterPro"/>
</dbReference>
<dbReference type="SMR" id="A0A482XMB8"/>
<evidence type="ECO:0000256" key="1">
    <source>
        <dbReference type="ARBA" id="ARBA00004123"/>
    </source>
</evidence>
<dbReference type="STRING" id="195883.A0A482XMB8"/>
<dbReference type="InterPro" id="IPR047348">
    <property type="entry name" value="XRCC3-like_C"/>
</dbReference>
<dbReference type="InterPro" id="IPR027417">
    <property type="entry name" value="P-loop_NTPase"/>
</dbReference>
<evidence type="ECO:0000313" key="9">
    <source>
        <dbReference type="Proteomes" id="UP000291343"/>
    </source>
</evidence>
<dbReference type="CDD" id="cd19491">
    <property type="entry name" value="XRCC3"/>
    <property type="match status" value="1"/>
</dbReference>
<keyword evidence="5" id="KW-0234">DNA repair</keyword>
<evidence type="ECO:0000256" key="5">
    <source>
        <dbReference type="ARBA" id="ARBA00023204"/>
    </source>
</evidence>
<keyword evidence="3" id="KW-0227">DNA damage</keyword>
<name>A0A482XMB8_LAOST</name>
<dbReference type="AlphaFoldDB" id="A0A482XMB8"/>
<evidence type="ECO:0000259" key="7">
    <source>
        <dbReference type="PROSITE" id="PS50162"/>
    </source>
</evidence>
<dbReference type="Proteomes" id="UP000291343">
    <property type="component" value="Unassembled WGS sequence"/>
</dbReference>
<accession>A0A482XMB8</accession>
<evidence type="ECO:0000313" key="8">
    <source>
        <dbReference type="EMBL" id="RZF46458.1"/>
    </source>
</evidence>
<proteinExistence type="predicted"/>
<dbReference type="FunCoup" id="A0A482XMB8">
    <property type="interactions" value="748"/>
</dbReference>
<dbReference type="Pfam" id="PF08423">
    <property type="entry name" value="Rad51"/>
    <property type="match status" value="1"/>
</dbReference>
<keyword evidence="4" id="KW-0067">ATP-binding</keyword>
<dbReference type="GO" id="GO:0005657">
    <property type="term" value="C:replication fork"/>
    <property type="evidence" value="ECO:0007669"/>
    <property type="project" value="TreeGrafter"/>
</dbReference>
<keyword evidence="6" id="KW-0539">Nucleus</keyword>
<dbReference type="GO" id="GO:0033065">
    <property type="term" value="C:Rad51C-XRCC3 complex"/>
    <property type="evidence" value="ECO:0007669"/>
    <property type="project" value="TreeGrafter"/>
</dbReference>
<dbReference type="SUPFAM" id="SSF52540">
    <property type="entry name" value="P-loop containing nucleoside triphosphate hydrolases"/>
    <property type="match status" value="1"/>
</dbReference>
<dbReference type="PROSITE" id="PS50162">
    <property type="entry name" value="RECA_2"/>
    <property type="match status" value="1"/>
</dbReference>
<gene>
    <name evidence="8" type="ORF">LSTR_LSTR012533</name>
</gene>
<evidence type="ECO:0000256" key="4">
    <source>
        <dbReference type="ARBA" id="ARBA00022840"/>
    </source>
</evidence>
<dbReference type="GO" id="GO:0000722">
    <property type="term" value="P:telomere maintenance via recombination"/>
    <property type="evidence" value="ECO:0007669"/>
    <property type="project" value="TreeGrafter"/>
</dbReference>
<evidence type="ECO:0000256" key="2">
    <source>
        <dbReference type="ARBA" id="ARBA00022741"/>
    </source>
</evidence>
<dbReference type="InParanoid" id="A0A482XMB8"/>
<evidence type="ECO:0000256" key="6">
    <source>
        <dbReference type="ARBA" id="ARBA00023242"/>
    </source>
</evidence>
<dbReference type="PIRSF" id="PIRSF005856">
    <property type="entry name" value="Rad51"/>
    <property type="match status" value="1"/>
</dbReference>
<protein>
    <recommendedName>
        <fullName evidence="7">RecA family profile 1 domain-containing protein</fullName>
    </recommendedName>
</protein>
<dbReference type="InterPro" id="IPR020588">
    <property type="entry name" value="RecA_ATP-bd"/>
</dbReference>
<dbReference type="GO" id="GO:0090656">
    <property type="term" value="P:t-circle formation"/>
    <property type="evidence" value="ECO:0007669"/>
    <property type="project" value="TreeGrafter"/>
</dbReference>
<dbReference type="Gene3D" id="3.40.50.300">
    <property type="entry name" value="P-loop containing nucleotide triphosphate hydrolases"/>
    <property type="match status" value="1"/>
</dbReference>
<dbReference type="OrthoDB" id="1861185at2759"/>
<reference evidence="8 9" key="1">
    <citation type="journal article" date="2017" name="Gigascience">
        <title>Genome sequence of the small brown planthopper, Laodelphax striatellus.</title>
        <authorList>
            <person name="Zhu J."/>
            <person name="Jiang F."/>
            <person name="Wang X."/>
            <person name="Yang P."/>
            <person name="Bao Y."/>
            <person name="Zhao W."/>
            <person name="Wang W."/>
            <person name="Lu H."/>
            <person name="Wang Q."/>
            <person name="Cui N."/>
            <person name="Li J."/>
            <person name="Chen X."/>
            <person name="Luo L."/>
            <person name="Yu J."/>
            <person name="Kang L."/>
            <person name="Cui F."/>
        </authorList>
    </citation>
    <scope>NUCLEOTIDE SEQUENCE [LARGE SCALE GENOMIC DNA]</scope>
    <source>
        <strain evidence="8">Lst14</strain>
    </source>
</reference>
<evidence type="ECO:0000256" key="3">
    <source>
        <dbReference type="ARBA" id="ARBA00022763"/>
    </source>
</evidence>
<keyword evidence="9" id="KW-1185">Reference proteome</keyword>
<sequence>MPEIDLQLLETRIADALLKAQVTDCRQILSLSDCFFLKLGNICLNDLEKIRTLASESIQQSELITVNSSLSKSEKWERLTTGCPKLDMVLQGGIPKRGITELTAESGSGKTQFGLQLTITVQLPKTEGGFNGGAVYICTEEKFPSTRLHQLFETFPLVAKRKGKTVDLGKNILIQHISDVDGLKNCIEITLPRVIKAQKDEGKKAIRLVVIDSITAVFRGEYGQSGDIKTRAQHIRSIGYNLHKLSQKHDVAILCINQVNSTMNNRLVPALGLAWSNLVTTRLQITRVPPNRYFRVIFAPDLPTTNVCPYSITKSGVTGKHV</sequence>
<dbReference type="GO" id="GO:0071140">
    <property type="term" value="P:resolution of mitotic recombination intermediates"/>
    <property type="evidence" value="ECO:0007669"/>
    <property type="project" value="TreeGrafter"/>
</dbReference>
<feature type="domain" description="RecA family profile 1" evidence="7">
    <location>
        <begin position="75"/>
        <end position="259"/>
    </location>
</feature>
<comment type="subcellular location">
    <subcellularLocation>
        <location evidence="1">Nucleus</location>
    </subcellularLocation>
</comment>
<dbReference type="GO" id="GO:0045003">
    <property type="term" value="P:double-strand break repair via synthesis-dependent strand annealing"/>
    <property type="evidence" value="ECO:0007669"/>
    <property type="project" value="TreeGrafter"/>
</dbReference>
<dbReference type="PANTHER" id="PTHR46487:SF1">
    <property type="entry name" value="DNA REPAIR PROTEIN XRCC3"/>
    <property type="match status" value="1"/>
</dbReference>